<keyword evidence="8" id="KW-1185">Reference proteome</keyword>
<keyword evidence="4" id="KW-0687">Ribonucleoprotein</keyword>
<dbReference type="PANTHER" id="PTHR12789">
    <property type="entry name" value="DENSITY-REGULATED PROTEIN HOMOLOG"/>
    <property type="match status" value="1"/>
</dbReference>
<organism evidence="7 8">
    <name type="scientific">Coemansia biformis</name>
    <dbReference type="NCBI Taxonomy" id="1286918"/>
    <lineage>
        <taxon>Eukaryota</taxon>
        <taxon>Fungi</taxon>
        <taxon>Fungi incertae sedis</taxon>
        <taxon>Zoopagomycota</taxon>
        <taxon>Kickxellomycotina</taxon>
        <taxon>Kickxellomycetes</taxon>
        <taxon>Kickxellales</taxon>
        <taxon>Kickxellaceae</taxon>
        <taxon>Coemansia</taxon>
    </lineage>
</organism>
<reference evidence="7" key="1">
    <citation type="submission" date="2022-07" db="EMBL/GenBank/DDBJ databases">
        <title>Phylogenomic reconstructions and comparative analyses of Kickxellomycotina fungi.</title>
        <authorList>
            <person name="Reynolds N.K."/>
            <person name="Stajich J.E."/>
            <person name="Barry K."/>
            <person name="Grigoriev I.V."/>
            <person name="Crous P."/>
            <person name="Smith M.E."/>
        </authorList>
    </citation>
    <scope>NUCLEOTIDE SEQUENCE</scope>
    <source>
        <strain evidence="7">BCRC 34381</strain>
    </source>
</reference>
<evidence type="ECO:0000256" key="3">
    <source>
        <dbReference type="ARBA" id="ARBA00020058"/>
    </source>
</evidence>
<feature type="coiled-coil region" evidence="5">
    <location>
        <begin position="61"/>
        <end position="91"/>
    </location>
</feature>
<dbReference type="Pfam" id="PF21023">
    <property type="entry name" value="DENR_N"/>
    <property type="match status" value="1"/>
</dbReference>
<evidence type="ECO:0000259" key="6">
    <source>
        <dbReference type="PROSITE" id="PS50296"/>
    </source>
</evidence>
<dbReference type="GO" id="GO:0003743">
    <property type="term" value="F:translation initiation factor activity"/>
    <property type="evidence" value="ECO:0007669"/>
    <property type="project" value="InterPro"/>
</dbReference>
<dbReference type="GO" id="GO:0003729">
    <property type="term" value="F:mRNA binding"/>
    <property type="evidence" value="ECO:0007669"/>
    <property type="project" value="TreeGrafter"/>
</dbReference>
<comment type="subcellular location">
    <subcellularLocation>
        <location evidence="4">Cytoplasm</location>
    </subcellularLocation>
</comment>
<dbReference type="GO" id="GO:0005840">
    <property type="term" value="C:ribosome"/>
    <property type="evidence" value="ECO:0007669"/>
    <property type="project" value="UniProtKB-KW"/>
</dbReference>
<evidence type="ECO:0000256" key="2">
    <source>
        <dbReference type="ARBA" id="ARBA00011742"/>
    </source>
</evidence>
<proteinExistence type="inferred from homology"/>
<dbReference type="PANTHER" id="PTHR12789:SF0">
    <property type="entry name" value="DENSITY-REGULATED PROTEIN"/>
    <property type="match status" value="1"/>
</dbReference>
<dbReference type="InterPro" id="IPR036877">
    <property type="entry name" value="SUI1_dom_sf"/>
</dbReference>
<dbReference type="CDD" id="cd11607">
    <property type="entry name" value="DENR_C"/>
    <property type="match status" value="1"/>
</dbReference>
<dbReference type="Proteomes" id="UP001143981">
    <property type="component" value="Unassembled WGS sequence"/>
</dbReference>
<dbReference type="InterPro" id="IPR050318">
    <property type="entry name" value="DENR/SUI1_TIF"/>
</dbReference>
<dbReference type="PROSITE" id="PS50296">
    <property type="entry name" value="SUI1"/>
    <property type="match status" value="1"/>
</dbReference>
<accession>A0A9W7YF66</accession>
<keyword evidence="4" id="KW-0689">Ribosomal protein</keyword>
<comment type="caution">
    <text evidence="7">The sequence shown here is derived from an EMBL/GenBank/DDBJ whole genome shotgun (WGS) entry which is preliminary data.</text>
</comment>
<keyword evidence="5" id="KW-0175">Coiled coil</keyword>
<dbReference type="OrthoDB" id="277199at2759"/>
<keyword evidence="4" id="KW-0963">Cytoplasm</keyword>
<dbReference type="EMBL" id="JANBOI010000236">
    <property type="protein sequence ID" value="KAJ1732333.1"/>
    <property type="molecule type" value="Genomic_DNA"/>
</dbReference>
<evidence type="ECO:0000313" key="8">
    <source>
        <dbReference type="Proteomes" id="UP001143981"/>
    </source>
</evidence>
<comment type="domain">
    <text evidence="4">The SUI1 domain may be involved in RNA binding.</text>
</comment>
<name>A0A9W7YF66_9FUNG</name>
<dbReference type="InterPro" id="IPR005873">
    <property type="entry name" value="DENR_eukaryotes"/>
</dbReference>
<dbReference type="AlphaFoldDB" id="A0A9W7YF66"/>
<feature type="domain" description="SUI1" evidence="6">
    <location>
        <begin position="96"/>
        <end position="167"/>
    </location>
</feature>
<evidence type="ECO:0000256" key="4">
    <source>
        <dbReference type="RuleBase" id="RU361273"/>
    </source>
</evidence>
<dbReference type="GO" id="GO:0001731">
    <property type="term" value="P:formation of translation preinitiation complex"/>
    <property type="evidence" value="ECO:0007669"/>
    <property type="project" value="TreeGrafter"/>
</dbReference>
<comment type="subunit">
    <text evidence="2 4">Interacts with the 40S ribosomal subunit.</text>
</comment>
<dbReference type="GO" id="GO:0005737">
    <property type="term" value="C:cytoplasm"/>
    <property type="evidence" value="ECO:0007669"/>
    <property type="project" value="UniProtKB-SubCell"/>
</dbReference>
<dbReference type="Gene3D" id="3.30.780.10">
    <property type="entry name" value="SUI1-like domain"/>
    <property type="match status" value="1"/>
</dbReference>
<comment type="similarity">
    <text evidence="1 4">Belongs to the DENR family.</text>
</comment>
<dbReference type="Pfam" id="PF01253">
    <property type="entry name" value="SUI1"/>
    <property type="match status" value="1"/>
</dbReference>
<dbReference type="InterPro" id="IPR048517">
    <property type="entry name" value="DENR_N"/>
</dbReference>
<dbReference type="GO" id="GO:0002188">
    <property type="term" value="P:translation reinitiation"/>
    <property type="evidence" value="ECO:0007669"/>
    <property type="project" value="TreeGrafter"/>
</dbReference>
<dbReference type="NCBIfam" id="TIGR01159">
    <property type="entry name" value="DRP1"/>
    <property type="match status" value="1"/>
</dbReference>
<evidence type="ECO:0000256" key="5">
    <source>
        <dbReference type="SAM" id="Coils"/>
    </source>
</evidence>
<dbReference type="InterPro" id="IPR001950">
    <property type="entry name" value="SUI1"/>
</dbReference>
<sequence length="188" mass="20955">MAESAAKTVLYCGVCSLPSEYCEFSATRKKCEEWLKATHPREHERLYSDVAIAEKMAMTTLSEDREAREAAKMEKAELKSEARMARDLEKKLTSKVAIKRIERNKRKCVTAVCGLQVFGIDLKSTAKMLANHFACGGSVAKNLQGLDEIVVQGDFSNEIRDLICAKFPSVPKDNIELVAEDKPKKKAP</sequence>
<dbReference type="GO" id="GO:1990904">
    <property type="term" value="C:ribonucleoprotein complex"/>
    <property type="evidence" value="ECO:0007669"/>
    <property type="project" value="UniProtKB-KW"/>
</dbReference>
<protein>
    <recommendedName>
        <fullName evidence="3 4">Translation machinery-associated protein 22</fullName>
    </recommendedName>
</protein>
<dbReference type="InterPro" id="IPR046447">
    <property type="entry name" value="DENR_C"/>
</dbReference>
<gene>
    <name evidence="7" type="primary">TMA22</name>
    <name evidence="7" type="ORF">LPJ61_002094</name>
</gene>
<evidence type="ECO:0000313" key="7">
    <source>
        <dbReference type="EMBL" id="KAJ1732333.1"/>
    </source>
</evidence>
<evidence type="ECO:0000256" key="1">
    <source>
        <dbReference type="ARBA" id="ARBA00007514"/>
    </source>
</evidence>
<dbReference type="SUPFAM" id="SSF55159">
    <property type="entry name" value="eIF1-like"/>
    <property type="match status" value="1"/>
</dbReference>